<feature type="transmembrane region" description="Helical" evidence="1">
    <location>
        <begin position="93"/>
        <end position="117"/>
    </location>
</feature>
<reference evidence="4" key="1">
    <citation type="submission" date="2017-01" db="EMBL/GenBank/DDBJ databases">
        <authorList>
            <person name="Varghese N."/>
            <person name="Submissions S."/>
        </authorList>
    </citation>
    <scope>NUCLEOTIDE SEQUENCE [LARGE SCALE GENOMIC DNA]</scope>
    <source>
        <strain evidence="4">DSM 29430</strain>
    </source>
</reference>
<dbReference type="AlphaFoldDB" id="A0A1N7LE95"/>
<keyword evidence="4" id="KW-1185">Reference proteome</keyword>
<proteinExistence type="predicted"/>
<name>A0A1N7LE95_9RHOB</name>
<organism evidence="3 4">
    <name type="scientific">Roseivivax lentus</name>
    <dbReference type="NCBI Taxonomy" id="633194"/>
    <lineage>
        <taxon>Bacteria</taxon>
        <taxon>Pseudomonadati</taxon>
        <taxon>Pseudomonadota</taxon>
        <taxon>Alphaproteobacteria</taxon>
        <taxon>Rhodobacterales</taxon>
        <taxon>Roseobacteraceae</taxon>
        <taxon>Roseivivax</taxon>
    </lineage>
</organism>
<dbReference type="GO" id="GO:0016989">
    <property type="term" value="F:sigma factor antagonist activity"/>
    <property type="evidence" value="ECO:0007669"/>
    <property type="project" value="TreeGrafter"/>
</dbReference>
<dbReference type="InterPro" id="IPR051474">
    <property type="entry name" value="Anti-sigma-K/W_factor"/>
</dbReference>
<keyword evidence="1" id="KW-0472">Membrane</keyword>
<dbReference type="GO" id="GO:0006417">
    <property type="term" value="P:regulation of translation"/>
    <property type="evidence" value="ECO:0007669"/>
    <property type="project" value="TreeGrafter"/>
</dbReference>
<dbReference type="STRING" id="633194.SAMN05421759_102629"/>
<dbReference type="RefSeq" id="WP_076446223.1">
    <property type="nucleotide sequence ID" value="NZ_FTOQ01000002.1"/>
</dbReference>
<evidence type="ECO:0000259" key="2">
    <source>
        <dbReference type="Pfam" id="PF10099"/>
    </source>
</evidence>
<keyword evidence="1" id="KW-1133">Transmembrane helix</keyword>
<protein>
    <submittedName>
        <fullName evidence="3">Anti-sigma-K factor RskA</fullName>
    </submittedName>
</protein>
<dbReference type="Proteomes" id="UP000186684">
    <property type="component" value="Unassembled WGS sequence"/>
</dbReference>
<gene>
    <name evidence="3" type="ORF">SAMN05421759_102629</name>
</gene>
<dbReference type="Pfam" id="PF10099">
    <property type="entry name" value="RskA_C"/>
    <property type="match status" value="1"/>
</dbReference>
<dbReference type="PANTHER" id="PTHR37461:SF1">
    <property type="entry name" value="ANTI-SIGMA-K FACTOR RSKA"/>
    <property type="match status" value="1"/>
</dbReference>
<evidence type="ECO:0000256" key="1">
    <source>
        <dbReference type="SAM" id="Phobius"/>
    </source>
</evidence>
<dbReference type="OrthoDB" id="9816387at2"/>
<keyword evidence="1" id="KW-0812">Transmembrane</keyword>
<evidence type="ECO:0000313" key="4">
    <source>
        <dbReference type="Proteomes" id="UP000186684"/>
    </source>
</evidence>
<dbReference type="InterPro" id="IPR018764">
    <property type="entry name" value="RskA_C"/>
</dbReference>
<feature type="domain" description="Anti-sigma K factor RskA C-terminal" evidence="2">
    <location>
        <begin position="100"/>
        <end position="219"/>
    </location>
</feature>
<dbReference type="PANTHER" id="PTHR37461">
    <property type="entry name" value="ANTI-SIGMA-K FACTOR RSKA"/>
    <property type="match status" value="1"/>
</dbReference>
<evidence type="ECO:0000313" key="3">
    <source>
        <dbReference type="EMBL" id="SIS72159.1"/>
    </source>
</evidence>
<dbReference type="EMBL" id="FTOQ01000002">
    <property type="protein sequence ID" value="SIS72159.1"/>
    <property type="molecule type" value="Genomic_DNA"/>
</dbReference>
<dbReference type="GO" id="GO:0005886">
    <property type="term" value="C:plasma membrane"/>
    <property type="evidence" value="ECO:0007669"/>
    <property type="project" value="InterPro"/>
</dbReference>
<sequence length="237" mass="25024">MSGPQTDRPDGPGEDDALAAEYVLGLMSPEEVAAFEARLDVEPRLVARVVGWTEDFAALTESLPETAPAPQLKRRIEVLAFGDAPRRSWWRSLLPYALGAVAAAVFGWAVMISGFLVPDLPEPLYVADLEAAEGPPLLVHAGYIAETNELLIRRDAGLVPEGRDNELWLVPGEGAPISLGLVPRETGVISRRVLPPALVAALEGGTLAVSEEPAGGAPDGVPSDVRAIGPVLPFTET</sequence>
<accession>A0A1N7LE95</accession>